<dbReference type="AlphaFoldDB" id="A0A9P9E135"/>
<dbReference type="Proteomes" id="UP000700596">
    <property type="component" value="Unassembled WGS sequence"/>
</dbReference>
<evidence type="ECO:0000256" key="2">
    <source>
        <dbReference type="ARBA" id="ARBA00022723"/>
    </source>
</evidence>
<keyword evidence="4" id="KW-1015">Disulfide bond</keyword>
<feature type="signal peptide" evidence="8">
    <location>
        <begin position="1"/>
        <end position="19"/>
    </location>
</feature>
<evidence type="ECO:0000256" key="6">
    <source>
        <dbReference type="ARBA" id="ARBA00034311"/>
    </source>
</evidence>
<protein>
    <recommendedName>
        <fullName evidence="9">Chitin-binding type-4 domain-containing protein</fullName>
    </recommendedName>
</protein>
<evidence type="ECO:0000256" key="5">
    <source>
        <dbReference type="ARBA" id="ARBA00023180"/>
    </source>
</evidence>
<feature type="compositionally biased region" description="Low complexity" evidence="7">
    <location>
        <begin position="197"/>
        <end position="216"/>
    </location>
</feature>
<evidence type="ECO:0000313" key="11">
    <source>
        <dbReference type="Proteomes" id="UP000700596"/>
    </source>
</evidence>
<dbReference type="EMBL" id="JAGMWT010000004">
    <property type="protein sequence ID" value="KAH7130050.1"/>
    <property type="molecule type" value="Genomic_DNA"/>
</dbReference>
<accession>A0A9P9E135</accession>
<dbReference type="OrthoDB" id="120613at2759"/>
<keyword evidence="5" id="KW-0325">Glycoprotein</keyword>
<organism evidence="10 11">
    <name type="scientific">Dendryphion nanum</name>
    <dbReference type="NCBI Taxonomy" id="256645"/>
    <lineage>
        <taxon>Eukaryota</taxon>
        <taxon>Fungi</taxon>
        <taxon>Dikarya</taxon>
        <taxon>Ascomycota</taxon>
        <taxon>Pezizomycotina</taxon>
        <taxon>Dothideomycetes</taxon>
        <taxon>Pleosporomycetidae</taxon>
        <taxon>Pleosporales</taxon>
        <taxon>Torulaceae</taxon>
        <taxon>Dendryphion</taxon>
    </lineage>
</organism>
<keyword evidence="8" id="KW-0732">Signal</keyword>
<evidence type="ECO:0000256" key="1">
    <source>
        <dbReference type="ARBA" id="ARBA00001973"/>
    </source>
</evidence>
<dbReference type="InterPro" id="IPR004302">
    <property type="entry name" value="Cellulose/chitin-bd_N"/>
</dbReference>
<gene>
    <name evidence="10" type="ORF">B0J11DRAFT_548522</name>
</gene>
<keyword evidence="3" id="KW-0186">Copper</keyword>
<dbReference type="Gene3D" id="2.70.50.70">
    <property type="match status" value="1"/>
</dbReference>
<comment type="cofactor">
    <cofactor evidence="1">
        <name>Cu(2+)</name>
        <dbReference type="ChEBI" id="CHEBI:29036"/>
    </cofactor>
</comment>
<evidence type="ECO:0000256" key="3">
    <source>
        <dbReference type="ARBA" id="ARBA00023008"/>
    </source>
</evidence>
<comment type="similarity">
    <text evidence="6">Belongs to the polysaccharide monooxygenase AA13 family.</text>
</comment>
<reference evidence="10" key="1">
    <citation type="journal article" date="2021" name="Nat. Commun.">
        <title>Genetic determinants of endophytism in the Arabidopsis root mycobiome.</title>
        <authorList>
            <person name="Mesny F."/>
            <person name="Miyauchi S."/>
            <person name="Thiergart T."/>
            <person name="Pickel B."/>
            <person name="Atanasova L."/>
            <person name="Karlsson M."/>
            <person name="Huettel B."/>
            <person name="Barry K.W."/>
            <person name="Haridas S."/>
            <person name="Chen C."/>
            <person name="Bauer D."/>
            <person name="Andreopoulos W."/>
            <person name="Pangilinan J."/>
            <person name="LaButti K."/>
            <person name="Riley R."/>
            <person name="Lipzen A."/>
            <person name="Clum A."/>
            <person name="Drula E."/>
            <person name="Henrissat B."/>
            <person name="Kohler A."/>
            <person name="Grigoriev I.V."/>
            <person name="Martin F.M."/>
            <person name="Hacquard S."/>
        </authorList>
    </citation>
    <scope>NUCLEOTIDE SEQUENCE</scope>
    <source>
        <strain evidence="10">MPI-CAGE-CH-0243</strain>
    </source>
</reference>
<evidence type="ECO:0000313" key="10">
    <source>
        <dbReference type="EMBL" id="KAH7130050.1"/>
    </source>
</evidence>
<evidence type="ECO:0000256" key="7">
    <source>
        <dbReference type="SAM" id="MobiDB-lite"/>
    </source>
</evidence>
<dbReference type="PANTHER" id="PTHR36575:SF2">
    <property type="entry name" value="CHITIN-BINDING TYPE-4 DOMAIN-CONTAINING PROTEIN-RELATED"/>
    <property type="match status" value="1"/>
</dbReference>
<keyword evidence="2" id="KW-0479">Metal-binding</keyword>
<evidence type="ECO:0000259" key="9">
    <source>
        <dbReference type="Pfam" id="PF03067"/>
    </source>
</evidence>
<evidence type="ECO:0000256" key="4">
    <source>
        <dbReference type="ARBA" id="ARBA00023157"/>
    </source>
</evidence>
<evidence type="ECO:0000256" key="8">
    <source>
        <dbReference type="SAM" id="SignalP"/>
    </source>
</evidence>
<name>A0A9P9E135_9PLEO</name>
<proteinExistence type="inferred from homology"/>
<dbReference type="Pfam" id="PF03067">
    <property type="entry name" value="LPMO_10"/>
    <property type="match status" value="1"/>
</dbReference>
<feature type="domain" description="Chitin-binding type-4" evidence="9">
    <location>
        <begin position="20"/>
        <end position="189"/>
    </location>
</feature>
<dbReference type="GO" id="GO:0046872">
    <property type="term" value="F:metal ion binding"/>
    <property type="evidence" value="ECO:0007669"/>
    <property type="project" value="UniProtKB-KW"/>
</dbReference>
<keyword evidence="11" id="KW-1185">Reference proteome</keyword>
<comment type="caution">
    <text evidence="10">The sequence shown here is derived from an EMBL/GenBank/DDBJ whole genome shotgun (WGS) entry which is preliminary data.</text>
</comment>
<sequence>MKSYTAALSLAGLISSVAAHGYISSPAPRLPGPAMEKACGQQMFNNQNSDHFGNIQGSLQVTNGQSDFDAASCNVWLCKGTTLEDNTANVQSYTAGQVVPIQVEIRAPHTGTANVSIVKTSSNTIIGQPLISFASYASNSAPIPANQTSFDITIPTTLGSECATAGDCVIQWYWDARSIDQTYEACIDFTVGGSGSAPAPAPSSSGAPAVSATPAPSSTPAPTSAPAPVVSAAPSATSVAAEATAAPTPAPSAGAGAGKEYTLETNAHFKNDECSKINSVWVTFRKGGKTDPRA</sequence>
<dbReference type="InterPro" id="IPR052282">
    <property type="entry name" value="Starch-active_LPMO"/>
</dbReference>
<feature type="region of interest" description="Disordered" evidence="7">
    <location>
        <begin position="197"/>
        <end position="229"/>
    </location>
</feature>
<dbReference type="PANTHER" id="PTHR36575">
    <property type="entry name" value="BINDING PROTEIN, PUTATIVE (AFU_ORTHOLOGUE AFUA_1G14430)-RELATED"/>
    <property type="match status" value="1"/>
</dbReference>
<feature type="chain" id="PRO_5040113809" description="Chitin-binding type-4 domain-containing protein" evidence="8">
    <location>
        <begin position="20"/>
        <end position="294"/>
    </location>
</feature>